<accession>A0A7S4S9I0</accession>
<dbReference type="Pfam" id="PF04755">
    <property type="entry name" value="PAP_fibrillin"/>
    <property type="match status" value="1"/>
</dbReference>
<keyword evidence="2" id="KW-0934">Plastid</keyword>
<reference evidence="4" key="1">
    <citation type="submission" date="2021-01" db="EMBL/GenBank/DDBJ databases">
        <authorList>
            <person name="Corre E."/>
            <person name="Pelletier E."/>
            <person name="Niang G."/>
            <person name="Scheremetjew M."/>
            <person name="Finn R."/>
            <person name="Kale V."/>
            <person name="Holt S."/>
            <person name="Cochrane G."/>
            <person name="Meng A."/>
            <person name="Brown T."/>
            <person name="Cohen L."/>
        </authorList>
    </citation>
    <scope>NUCLEOTIDE SEQUENCE</scope>
    <source>
        <strain evidence="4">GSO104</strain>
    </source>
</reference>
<protein>
    <recommendedName>
        <fullName evidence="3">Plastid lipid-associated protein/fibrillin conserved domain-containing protein</fullName>
    </recommendedName>
</protein>
<organism evidence="4">
    <name type="scientific">Ditylum brightwellii</name>
    <dbReference type="NCBI Taxonomy" id="49249"/>
    <lineage>
        <taxon>Eukaryota</taxon>
        <taxon>Sar</taxon>
        <taxon>Stramenopiles</taxon>
        <taxon>Ochrophyta</taxon>
        <taxon>Bacillariophyta</taxon>
        <taxon>Mediophyceae</taxon>
        <taxon>Lithodesmiophycidae</taxon>
        <taxon>Lithodesmiales</taxon>
        <taxon>Lithodesmiaceae</taxon>
        <taxon>Ditylum</taxon>
    </lineage>
</organism>
<proteinExistence type="predicted"/>
<dbReference type="GO" id="GO:0009536">
    <property type="term" value="C:plastid"/>
    <property type="evidence" value="ECO:0007669"/>
    <property type="project" value="UniProtKB-SubCell"/>
</dbReference>
<evidence type="ECO:0000256" key="1">
    <source>
        <dbReference type="ARBA" id="ARBA00004474"/>
    </source>
</evidence>
<dbReference type="EMBL" id="HBNS01040579">
    <property type="protein sequence ID" value="CAE4638911.1"/>
    <property type="molecule type" value="Transcribed_RNA"/>
</dbReference>
<evidence type="ECO:0000256" key="2">
    <source>
        <dbReference type="ARBA" id="ARBA00022640"/>
    </source>
</evidence>
<feature type="domain" description="Plastid lipid-associated protein/fibrillin conserved" evidence="3">
    <location>
        <begin position="182"/>
        <end position="288"/>
    </location>
</feature>
<name>A0A7S4S9I0_9STRA</name>
<dbReference type="InterPro" id="IPR006843">
    <property type="entry name" value="PAP/fibrillin_dom"/>
</dbReference>
<comment type="subcellular location">
    <subcellularLocation>
        <location evidence="1">Plastid</location>
    </subcellularLocation>
</comment>
<evidence type="ECO:0000313" key="4">
    <source>
        <dbReference type="EMBL" id="CAE4638911.1"/>
    </source>
</evidence>
<evidence type="ECO:0000259" key="3">
    <source>
        <dbReference type="Pfam" id="PF04755"/>
    </source>
</evidence>
<dbReference type="AlphaFoldDB" id="A0A7S4S9I0"/>
<gene>
    <name evidence="4" type="ORF">DBRI00130_LOCUS31621</name>
</gene>
<sequence>MAVISSTKNSSNIIMTEKQAIETAKETLRKILKENHGSTKDEKAMEAIEQLSQLWKTCSIKSVSETAKSAPNSKLVLGDWKIISAPDFPNGTLVESTTKDGNTCHKFQYTLGRISFNIFQPKDMLCTIEGIQNFIRNMEQTDLSKEQQQCKGIATYNVLIDLMFHTPNGDFPGEIMMEGYCYPESDTRVTVIFTGGELRKRKSAMQDCDISKLWEQTFANAYKKADMERGYVEQLMQYVMKSVLKLEMPTDDNPRYEMKRVMKGYLDILYLDESFRVTRGNRGSVVVVEKS</sequence>